<protein>
    <submittedName>
        <fullName evidence="1">Uncharacterized protein</fullName>
    </submittedName>
</protein>
<organism evidence="1 2">
    <name type="scientific">Uliginosibacterium sediminicola</name>
    <dbReference type="NCBI Taxonomy" id="2024550"/>
    <lineage>
        <taxon>Bacteria</taxon>
        <taxon>Pseudomonadati</taxon>
        <taxon>Pseudomonadota</taxon>
        <taxon>Betaproteobacteria</taxon>
        <taxon>Rhodocyclales</taxon>
        <taxon>Zoogloeaceae</taxon>
        <taxon>Uliginosibacterium</taxon>
    </lineage>
</organism>
<dbReference type="RefSeq" id="WP_345917834.1">
    <property type="nucleotide sequence ID" value="NZ_JBDIVE010000001.1"/>
</dbReference>
<gene>
    <name evidence="1" type="ORF">ABDB84_01175</name>
</gene>
<accession>A0ABU9YTN9</accession>
<dbReference type="EMBL" id="JBDIVE010000001">
    <property type="protein sequence ID" value="MEN3067066.1"/>
    <property type="molecule type" value="Genomic_DNA"/>
</dbReference>
<comment type="caution">
    <text evidence="1">The sequence shown here is derived from an EMBL/GenBank/DDBJ whole genome shotgun (WGS) entry which is preliminary data.</text>
</comment>
<name>A0ABU9YTN9_9RHOO</name>
<evidence type="ECO:0000313" key="2">
    <source>
        <dbReference type="Proteomes" id="UP001410394"/>
    </source>
</evidence>
<keyword evidence="2" id="KW-1185">Reference proteome</keyword>
<reference evidence="1 2" key="1">
    <citation type="journal article" date="2018" name="Int. J. Syst. Evol. Microbiol.">
        <title>Uliginosibacterium sediminicola sp. nov., isolated from freshwater sediment.</title>
        <authorList>
            <person name="Hwang W.M."/>
            <person name="Kim S.M."/>
            <person name="Kang K."/>
            <person name="Ahn T.Y."/>
        </authorList>
    </citation>
    <scope>NUCLEOTIDE SEQUENCE [LARGE SCALE GENOMIC DNA]</scope>
    <source>
        <strain evidence="1 2">M1-21</strain>
    </source>
</reference>
<proteinExistence type="predicted"/>
<sequence>MFDILCFASFYLQTPALIGALFPSSLRLQEAGDHLAGRVRMVRSALGRRFGLATMPASAGRAFAGLCR</sequence>
<dbReference type="Proteomes" id="UP001410394">
    <property type="component" value="Unassembled WGS sequence"/>
</dbReference>
<evidence type="ECO:0000313" key="1">
    <source>
        <dbReference type="EMBL" id="MEN3067066.1"/>
    </source>
</evidence>